<proteinExistence type="predicted"/>
<gene>
    <name evidence="3" type="ORF">HNR78_003398</name>
</gene>
<feature type="domain" description="SbsC C-terminal" evidence="1">
    <location>
        <begin position="58"/>
        <end position="184"/>
    </location>
</feature>
<dbReference type="Gene3D" id="1.20.58.780">
    <property type="match status" value="1"/>
</dbReference>
<dbReference type="Gene3D" id="1.20.58.790">
    <property type="match status" value="1"/>
</dbReference>
<dbReference type="Pfam" id="PF18058">
    <property type="entry name" value="SbsC_C"/>
    <property type="match status" value="1"/>
</dbReference>
<feature type="domain" description="S-layer protein spectrin-like repeat" evidence="2">
    <location>
        <begin position="192"/>
        <end position="251"/>
    </location>
</feature>
<evidence type="ECO:0000259" key="2">
    <source>
        <dbReference type="Pfam" id="PF22360"/>
    </source>
</evidence>
<dbReference type="EMBL" id="JACICZ010000027">
    <property type="protein sequence ID" value="MBB3870443.1"/>
    <property type="molecule type" value="Genomic_DNA"/>
</dbReference>
<dbReference type="InterPro" id="IPR041378">
    <property type="entry name" value="S-layer_SbsC_C"/>
</dbReference>
<keyword evidence="4" id="KW-1185">Reference proteome</keyword>
<dbReference type="RefSeq" id="WP_062756494.1">
    <property type="nucleotide sequence ID" value="NZ_BDAQ01000029.1"/>
</dbReference>
<evidence type="ECO:0000313" key="4">
    <source>
        <dbReference type="Proteomes" id="UP000613002"/>
    </source>
</evidence>
<evidence type="ECO:0000313" key="3">
    <source>
        <dbReference type="EMBL" id="MBB3870443.1"/>
    </source>
</evidence>
<dbReference type="InterPro" id="IPR014755">
    <property type="entry name" value="Cu-Rt/internalin_Ig-like"/>
</dbReference>
<protein>
    <submittedName>
        <fullName evidence="3">Tetratricopeptide (TPR) repeat protein</fullName>
    </submittedName>
</protein>
<sequence length="473" mass="50524">MNKKKAVKIATASAIAASAFIAANPAAPQAAANVDAVVNKAKAQFKKAYYTYSQTVTDTGKFADIKKVYAEYNKAKKAYADAVALVKKAGGAKKEAYLADLDAAYKEYITKRVVTYLDAYNYAVKLDEMRKELEAAVAAKDIDKAEELYHKISYELKFRTVILDRVYGKTTRDLLRVKFKVKAQTLRDSLVYDITVSMKLRVAEEAINKGDLDAAEKALEEAENALAKVTDAFKAKLTSKATTVKAAYNAKATPKVANVRAINATELVIHFNKAIDKSTVIEASGANAGTLVDGVITVSSLDKDSHPVTINDAVATLSGNGKTLTLKLKDNEVFDGLYKVSITKGAIKTTDGKEVAGYTATIKTGDHVAPTITKAQLTGTNKITLTFSEPVINATGDAKDFELYIGRAKVASNDTITTAQQTTAGTTLVLTLEAPVTAADLAKGLTIKALDTIDITDAVGNKVSVHGSVKVVQ</sequence>
<dbReference type="Pfam" id="PF22360">
    <property type="entry name" value="SbsC_spectrin-like"/>
    <property type="match status" value="1"/>
</dbReference>
<name>A0A6G9IZX3_9BACL</name>
<dbReference type="Gene3D" id="2.60.40.1220">
    <property type="match status" value="2"/>
</dbReference>
<reference evidence="3 4" key="1">
    <citation type="submission" date="2020-08" db="EMBL/GenBank/DDBJ databases">
        <title>Genomic Encyclopedia of Type Strains, Phase IV (KMG-IV): sequencing the most valuable type-strain genomes for metagenomic binning, comparative biology and taxonomic classification.</title>
        <authorList>
            <person name="Goeker M."/>
        </authorList>
    </citation>
    <scope>NUCLEOTIDE SEQUENCE [LARGE SCALE GENOMIC DNA]</scope>
    <source>
        <strain evidence="3 4">DSM 14590</strain>
    </source>
</reference>
<dbReference type="AlphaFoldDB" id="A0A6G9IZX3"/>
<evidence type="ECO:0000259" key="1">
    <source>
        <dbReference type="Pfam" id="PF18058"/>
    </source>
</evidence>
<dbReference type="InterPro" id="IPR054605">
    <property type="entry name" value="SbsA_spectrin-like"/>
</dbReference>
<dbReference type="Gene3D" id="1.20.58.770">
    <property type="match status" value="1"/>
</dbReference>
<dbReference type="Proteomes" id="UP000613002">
    <property type="component" value="Unassembled WGS sequence"/>
</dbReference>
<accession>A0A6G9IZX3</accession>
<organism evidence="3 4">
    <name type="scientific">Parageobacillus toebii NBRC 107807</name>
    <dbReference type="NCBI Taxonomy" id="1223503"/>
    <lineage>
        <taxon>Bacteria</taxon>
        <taxon>Bacillati</taxon>
        <taxon>Bacillota</taxon>
        <taxon>Bacilli</taxon>
        <taxon>Bacillales</taxon>
        <taxon>Anoxybacillaceae</taxon>
        <taxon>Parageobacillus</taxon>
    </lineage>
</organism>
<comment type="caution">
    <text evidence="3">The sequence shown here is derived from an EMBL/GenBank/DDBJ whole genome shotgun (WGS) entry which is preliminary data.</text>
</comment>